<dbReference type="Proteomes" id="UP000077202">
    <property type="component" value="Unassembled WGS sequence"/>
</dbReference>
<dbReference type="InterPro" id="IPR036869">
    <property type="entry name" value="J_dom_sf"/>
</dbReference>
<keyword evidence="5" id="KW-1185">Reference proteome</keyword>
<dbReference type="AlphaFoldDB" id="A0A176VJI0"/>
<evidence type="ECO:0000313" key="4">
    <source>
        <dbReference type="EMBL" id="OAE20573.1"/>
    </source>
</evidence>
<dbReference type="PANTHER" id="PTHR45089">
    <property type="entry name" value="DNAJ HEAT SHOCK AMINO-TERMINAL DOMAIN PROTEIN-RELATED"/>
    <property type="match status" value="1"/>
</dbReference>
<feature type="coiled-coil region" evidence="1">
    <location>
        <begin position="170"/>
        <end position="237"/>
    </location>
</feature>
<dbReference type="SMART" id="SM00271">
    <property type="entry name" value="DnaJ"/>
    <property type="match status" value="1"/>
</dbReference>
<dbReference type="PROSITE" id="PS50076">
    <property type="entry name" value="DNAJ_2"/>
    <property type="match status" value="1"/>
</dbReference>
<comment type="caution">
    <text evidence="4">The sequence shown here is derived from an EMBL/GenBank/DDBJ whole genome shotgun (WGS) entry which is preliminary data.</text>
</comment>
<proteinExistence type="predicted"/>
<feature type="region of interest" description="Disordered" evidence="2">
    <location>
        <begin position="442"/>
        <end position="474"/>
    </location>
</feature>
<evidence type="ECO:0000313" key="5">
    <source>
        <dbReference type="Proteomes" id="UP000077202"/>
    </source>
</evidence>
<organism evidence="4 5">
    <name type="scientific">Marchantia polymorpha subsp. ruderalis</name>
    <dbReference type="NCBI Taxonomy" id="1480154"/>
    <lineage>
        <taxon>Eukaryota</taxon>
        <taxon>Viridiplantae</taxon>
        <taxon>Streptophyta</taxon>
        <taxon>Embryophyta</taxon>
        <taxon>Marchantiophyta</taxon>
        <taxon>Marchantiopsida</taxon>
        <taxon>Marchantiidae</taxon>
        <taxon>Marchantiales</taxon>
        <taxon>Marchantiaceae</taxon>
        <taxon>Marchantia</taxon>
    </lineage>
</organism>
<reference evidence="4" key="1">
    <citation type="submission" date="2016-03" db="EMBL/GenBank/DDBJ databases">
        <title>Mechanisms controlling the formation of the plant cell surface in tip-growing cells are functionally conserved among land plants.</title>
        <authorList>
            <person name="Honkanen S."/>
            <person name="Jones V.A."/>
            <person name="Morieri G."/>
            <person name="Champion C."/>
            <person name="Hetherington A.J."/>
            <person name="Kelly S."/>
            <person name="Saint-Marcoux D."/>
            <person name="Proust H."/>
            <person name="Prescott H."/>
            <person name="Dolan L."/>
        </authorList>
    </citation>
    <scope>NUCLEOTIDE SEQUENCE [LARGE SCALE GENOMIC DNA]</scope>
    <source>
        <tissue evidence="4">Whole gametophyte</tissue>
    </source>
</reference>
<evidence type="ECO:0000256" key="2">
    <source>
        <dbReference type="SAM" id="MobiDB-lite"/>
    </source>
</evidence>
<accession>A0A176VJI0</accession>
<evidence type="ECO:0000256" key="1">
    <source>
        <dbReference type="SAM" id="Coils"/>
    </source>
</evidence>
<sequence length="654" mass="73387">MECNKEEAVRAQQIAETKFKARDFNGAKRFAMKALNLNPSLEGLSQMLPVIDVHMISQQTIGNGEKDWYGILQVDPVANDATIKSQYKKLCLLFHPDKNKALGAESAFKLISDAWMVLSDRSKKLLYDSKRKFPRPPNVKANVDEIRSRGQSSGMKPDLRKVETEGGPTLAQLKAEVEKKLKAEKSLQMQKERERLVKESDFILKRRIAAEELKKREREVKKEIHTEKKKMSNLERRKKARGVEPAEADLQNVCNETFEGIQFSSTSERSTQDRSKRLETRFEARAARAQECASPIPKDKVESTHQSADIASINPAASTCLQNDPAKRKKTLSELIGHEAARSKQTTDMESITLEHNLEGPEVEEIPISVLQAESVAPELPCSSSYLHTVRKRPNGSENLPAIVPEVIVQASLKARIREDELAPGEEDFLNVARGTVADENEETRAQGLNNDAKSKIDEDLERDSARARTDMSVRKGKQVFGAEATVNSSCSDHKQVDSRKSYRGVESVAQYINIFSHCVSYKLREDPVLIYPLKDEIWAIYLDWMQKLRGNVEGHRDSKNSNQSYELVEILHDYSEKQGVLTARLAKTPGFSAVFHRTGAKQYFSPSQLPAFSHRVLSGKVPKNIKLGITGDAYELDPAGLPESMILGNPSPH</sequence>
<dbReference type="InterPro" id="IPR001623">
    <property type="entry name" value="DnaJ_domain"/>
</dbReference>
<dbReference type="PANTHER" id="PTHR45089:SF24">
    <property type="entry name" value="DNAJ HEAT SHOCK N-TERMINAL DOMAIN-CONTAINING PROTEIN"/>
    <property type="match status" value="1"/>
</dbReference>
<dbReference type="Pfam" id="PF11926">
    <property type="entry name" value="DUF3444"/>
    <property type="match status" value="1"/>
</dbReference>
<dbReference type="Gene3D" id="1.10.287.110">
    <property type="entry name" value="DnaJ domain"/>
    <property type="match status" value="1"/>
</dbReference>
<dbReference type="EMBL" id="LVLJ01003602">
    <property type="protein sequence ID" value="OAE20573.1"/>
    <property type="molecule type" value="Genomic_DNA"/>
</dbReference>
<gene>
    <name evidence="4" type="ORF">AXG93_3873s1310</name>
</gene>
<feature type="domain" description="J" evidence="3">
    <location>
        <begin position="67"/>
        <end position="131"/>
    </location>
</feature>
<dbReference type="PRINTS" id="PR00625">
    <property type="entry name" value="JDOMAIN"/>
</dbReference>
<evidence type="ECO:0000259" key="3">
    <source>
        <dbReference type="PROSITE" id="PS50076"/>
    </source>
</evidence>
<feature type="compositionally biased region" description="Basic and acidic residues" evidence="2">
    <location>
        <begin position="453"/>
        <end position="474"/>
    </location>
</feature>
<dbReference type="InterPro" id="IPR024593">
    <property type="entry name" value="DUF3444"/>
</dbReference>
<dbReference type="Pfam" id="PF00226">
    <property type="entry name" value="DnaJ"/>
    <property type="match status" value="1"/>
</dbReference>
<dbReference type="CDD" id="cd06257">
    <property type="entry name" value="DnaJ"/>
    <property type="match status" value="1"/>
</dbReference>
<dbReference type="SUPFAM" id="SSF46565">
    <property type="entry name" value="Chaperone J-domain"/>
    <property type="match status" value="1"/>
</dbReference>
<protein>
    <recommendedName>
        <fullName evidence="3">J domain-containing protein</fullName>
    </recommendedName>
</protein>
<name>A0A176VJI0_MARPO</name>
<keyword evidence="1" id="KW-0175">Coiled coil</keyword>